<feature type="region of interest" description="Disordered" evidence="1">
    <location>
        <begin position="25"/>
        <end position="121"/>
    </location>
</feature>
<dbReference type="EMBL" id="CP035733">
    <property type="protein sequence ID" value="QGY80248.1"/>
    <property type="molecule type" value="Genomic_DNA"/>
</dbReference>
<dbReference type="RefSeq" id="WP_158899281.1">
    <property type="nucleotide sequence ID" value="NZ_CP035733.1"/>
</dbReference>
<dbReference type="AlphaFoldDB" id="A0A6I6L741"/>
<feature type="chain" id="PRO_5026142186" description="Lipoprotein" evidence="2">
    <location>
        <begin position="19"/>
        <end position="121"/>
    </location>
</feature>
<keyword evidence="2" id="KW-0732">Signal</keyword>
<gene>
    <name evidence="3" type="ORF">EUU25_06235</name>
</gene>
<evidence type="ECO:0008006" key="5">
    <source>
        <dbReference type="Google" id="ProtNLM"/>
    </source>
</evidence>
<dbReference type="PROSITE" id="PS51257">
    <property type="entry name" value="PROKAR_LIPOPROTEIN"/>
    <property type="match status" value="1"/>
</dbReference>
<keyword evidence="4" id="KW-1185">Reference proteome</keyword>
<feature type="compositionally biased region" description="Low complexity" evidence="1">
    <location>
        <begin position="92"/>
        <end position="104"/>
    </location>
</feature>
<evidence type="ECO:0000256" key="1">
    <source>
        <dbReference type="SAM" id="MobiDB-lite"/>
    </source>
</evidence>
<dbReference type="Proteomes" id="UP000428803">
    <property type="component" value="Chromosome"/>
</dbReference>
<name>A0A6I6L741_9SPHN</name>
<reference evidence="4" key="1">
    <citation type="submission" date="2019-01" db="EMBL/GenBank/DDBJ databases">
        <title>Sphingorhabdus lacus sp.nov., isolated from an oligotrophic freshwater lake.</title>
        <authorList>
            <person name="Park M."/>
        </authorList>
    </citation>
    <scope>NUCLEOTIDE SEQUENCE [LARGE SCALE GENOMIC DNA]</scope>
    <source>
        <strain evidence="4">IMCC1753</strain>
    </source>
</reference>
<evidence type="ECO:0000256" key="2">
    <source>
        <dbReference type="SAM" id="SignalP"/>
    </source>
</evidence>
<feature type="signal peptide" evidence="2">
    <location>
        <begin position="1"/>
        <end position="18"/>
    </location>
</feature>
<sequence length="121" mass="12622">MRKPTAILWIALLSGVLAACGTQEARDEKATEVSTEAVPANDPVPQPAAADKKAVTRDVGVPAVVRAQDPGKVTVRDRVKPAKPVPKTETSPQAPAPRENAAPAESPPDPHAGHDMKGAQR</sequence>
<evidence type="ECO:0000313" key="3">
    <source>
        <dbReference type="EMBL" id="QGY80248.1"/>
    </source>
</evidence>
<feature type="compositionally biased region" description="Basic and acidic residues" evidence="1">
    <location>
        <begin position="111"/>
        <end position="121"/>
    </location>
</feature>
<proteinExistence type="predicted"/>
<protein>
    <recommendedName>
        <fullName evidence="5">Lipoprotein</fullName>
    </recommendedName>
</protein>
<evidence type="ECO:0000313" key="4">
    <source>
        <dbReference type="Proteomes" id="UP000428803"/>
    </source>
</evidence>
<dbReference type="KEGG" id="slaa:EUU25_06235"/>
<organism evidence="3 4">
    <name type="scientific">Sphingorhabdus lacus</name>
    <dbReference type="NCBI Taxonomy" id="392610"/>
    <lineage>
        <taxon>Bacteria</taxon>
        <taxon>Pseudomonadati</taxon>
        <taxon>Pseudomonadota</taxon>
        <taxon>Alphaproteobacteria</taxon>
        <taxon>Sphingomonadales</taxon>
        <taxon>Sphingomonadaceae</taxon>
        <taxon>Sphingorhabdus</taxon>
    </lineage>
</organism>
<accession>A0A6I6L741</accession>